<dbReference type="PANTHER" id="PTHR38113">
    <property type="match status" value="1"/>
</dbReference>
<organism evidence="3 4">
    <name type="scientific">Aspergillus taichungensis</name>
    <dbReference type="NCBI Taxonomy" id="482145"/>
    <lineage>
        <taxon>Eukaryota</taxon>
        <taxon>Fungi</taxon>
        <taxon>Dikarya</taxon>
        <taxon>Ascomycota</taxon>
        <taxon>Pezizomycotina</taxon>
        <taxon>Eurotiomycetes</taxon>
        <taxon>Eurotiomycetidae</taxon>
        <taxon>Eurotiales</taxon>
        <taxon>Aspergillaceae</taxon>
        <taxon>Aspergillus</taxon>
        <taxon>Aspergillus subgen. Circumdati</taxon>
    </lineage>
</organism>
<dbReference type="OrthoDB" id="5381833at2759"/>
<evidence type="ECO:0000256" key="1">
    <source>
        <dbReference type="SAM" id="MobiDB-lite"/>
    </source>
</evidence>
<evidence type="ECO:0000313" key="3">
    <source>
        <dbReference type="EMBL" id="PLN86657.1"/>
    </source>
</evidence>
<accession>A0A2J5I9W7</accession>
<evidence type="ECO:0000313" key="4">
    <source>
        <dbReference type="Proteomes" id="UP000235023"/>
    </source>
</evidence>
<dbReference type="InterPro" id="IPR018744">
    <property type="entry name" value="DUF2293"/>
</dbReference>
<sequence>MTPTMRSPRRRHARKPHTRGKNRPANRLANRSILSDLGQTHKNILSRGRRRGGSLVGVAGIRKRSPVRGAGNRRAQAQKYARPAKLPPSSEPLEVNCFEHDSFPDGYVFVPRGDVYITRNCRARTKESHRIVHLVWDRSAKLKLGIRVPADVQAAVLESASATADSRANAVMARDEKDLAHSRQLLRSQFPLMPDEPMKMILDHAFRKGSRRVGRSSNLTDHHKAILAVEAHIRHALTPYEDLLRAGVKRQTARISVWGMIQSIRKTWEGCGACGSQPKPFVLPLRNAI</sequence>
<dbReference type="Proteomes" id="UP000235023">
    <property type="component" value="Unassembled WGS sequence"/>
</dbReference>
<keyword evidence="4" id="KW-1185">Reference proteome</keyword>
<proteinExistence type="predicted"/>
<dbReference type="AlphaFoldDB" id="A0A2J5I9W7"/>
<evidence type="ECO:0000259" key="2">
    <source>
        <dbReference type="Pfam" id="PF10056"/>
    </source>
</evidence>
<protein>
    <recommendedName>
        <fullName evidence="2">DUF2293 domain-containing protein</fullName>
    </recommendedName>
</protein>
<feature type="region of interest" description="Disordered" evidence="1">
    <location>
        <begin position="1"/>
        <end position="30"/>
    </location>
</feature>
<feature type="region of interest" description="Disordered" evidence="1">
    <location>
        <begin position="64"/>
        <end position="89"/>
    </location>
</feature>
<feature type="compositionally biased region" description="Basic residues" evidence="1">
    <location>
        <begin position="7"/>
        <end position="24"/>
    </location>
</feature>
<gene>
    <name evidence="3" type="ORF">BDW42DRAFT_55556</name>
</gene>
<reference evidence="4" key="1">
    <citation type="submission" date="2017-12" db="EMBL/GenBank/DDBJ databases">
        <authorList>
            <consortium name="DOE Joint Genome Institute"/>
            <person name="Mondo S.J."/>
            <person name="Kjaerbolling I."/>
            <person name="Vesth T.C."/>
            <person name="Frisvad J.C."/>
            <person name="Nybo J.L."/>
            <person name="Theobald S."/>
            <person name="Kuo A."/>
            <person name="Bowyer P."/>
            <person name="Matsuda Y."/>
            <person name="Lyhne E.K."/>
            <person name="Kogle M.E."/>
            <person name="Clum A."/>
            <person name="Lipzen A."/>
            <person name="Salamov A."/>
            <person name="Ngan C.Y."/>
            <person name="Daum C."/>
            <person name="Chiniquy J."/>
            <person name="Barry K."/>
            <person name="LaButti K."/>
            <person name="Haridas S."/>
            <person name="Simmons B.A."/>
            <person name="Magnuson J.K."/>
            <person name="Mortensen U.H."/>
            <person name="Larsen T.O."/>
            <person name="Grigoriev I.V."/>
            <person name="Baker S.E."/>
            <person name="Andersen M.R."/>
            <person name="Nordberg H.P."/>
            <person name="Cantor M.N."/>
            <person name="Hua S.X."/>
        </authorList>
    </citation>
    <scope>NUCLEOTIDE SEQUENCE [LARGE SCALE GENOMIC DNA]</scope>
    <source>
        <strain evidence="4">IBT 19404</strain>
    </source>
</reference>
<name>A0A2J5I9W7_9EURO</name>
<feature type="domain" description="DUF2293" evidence="2">
    <location>
        <begin position="186"/>
        <end position="269"/>
    </location>
</feature>
<dbReference type="PANTHER" id="PTHR38113:SF2">
    <property type="entry name" value="DUF2293 DOMAIN-CONTAINING PROTEIN"/>
    <property type="match status" value="1"/>
</dbReference>
<dbReference type="Pfam" id="PF10056">
    <property type="entry name" value="DUF2293"/>
    <property type="match status" value="1"/>
</dbReference>
<dbReference type="EMBL" id="KZ559497">
    <property type="protein sequence ID" value="PLN86657.1"/>
    <property type="molecule type" value="Genomic_DNA"/>
</dbReference>